<feature type="compositionally biased region" description="Basic and acidic residues" evidence="1">
    <location>
        <begin position="107"/>
        <end position="119"/>
    </location>
</feature>
<proteinExistence type="predicted"/>
<dbReference type="EMBL" id="JAVYJV010000020">
    <property type="protein sequence ID" value="KAK4343790.1"/>
    <property type="molecule type" value="Genomic_DNA"/>
</dbReference>
<protein>
    <submittedName>
        <fullName evidence="2">Uncharacterized protein</fullName>
    </submittedName>
</protein>
<evidence type="ECO:0000256" key="1">
    <source>
        <dbReference type="SAM" id="MobiDB-lite"/>
    </source>
</evidence>
<name>A0AAE1R1U2_9SOLA</name>
<comment type="caution">
    <text evidence="2">The sequence shown here is derived from an EMBL/GenBank/DDBJ whole genome shotgun (WGS) entry which is preliminary data.</text>
</comment>
<organism evidence="2 3">
    <name type="scientific">Anisodus tanguticus</name>
    <dbReference type="NCBI Taxonomy" id="243964"/>
    <lineage>
        <taxon>Eukaryota</taxon>
        <taxon>Viridiplantae</taxon>
        <taxon>Streptophyta</taxon>
        <taxon>Embryophyta</taxon>
        <taxon>Tracheophyta</taxon>
        <taxon>Spermatophyta</taxon>
        <taxon>Magnoliopsida</taxon>
        <taxon>eudicotyledons</taxon>
        <taxon>Gunneridae</taxon>
        <taxon>Pentapetalae</taxon>
        <taxon>asterids</taxon>
        <taxon>lamiids</taxon>
        <taxon>Solanales</taxon>
        <taxon>Solanaceae</taxon>
        <taxon>Solanoideae</taxon>
        <taxon>Hyoscyameae</taxon>
        <taxon>Anisodus</taxon>
    </lineage>
</organism>
<evidence type="ECO:0000313" key="2">
    <source>
        <dbReference type="EMBL" id="KAK4343790.1"/>
    </source>
</evidence>
<reference evidence="2" key="1">
    <citation type="submission" date="2023-12" db="EMBL/GenBank/DDBJ databases">
        <title>Genome assembly of Anisodus tanguticus.</title>
        <authorList>
            <person name="Wang Y.-J."/>
        </authorList>
    </citation>
    <scope>NUCLEOTIDE SEQUENCE</scope>
    <source>
        <strain evidence="2">KB-2021</strain>
        <tissue evidence="2">Leaf</tissue>
    </source>
</reference>
<accession>A0AAE1R1U2</accession>
<feature type="compositionally biased region" description="Basic and acidic residues" evidence="1">
    <location>
        <begin position="26"/>
        <end position="60"/>
    </location>
</feature>
<feature type="region of interest" description="Disordered" evidence="1">
    <location>
        <begin position="1"/>
        <end position="119"/>
    </location>
</feature>
<evidence type="ECO:0000313" key="3">
    <source>
        <dbReference type="Proteomes" id="UP001291623"/>
    </source>
</evidence>
<gene>
    <name evidence="2" type="ORF">RND71_036884</name>
</gene>
<feature type="compositionally biased region" description="Basic and acidic residues" evidence="1">
    <location>
        <begin position="86"/>
        <end position="97"/>
    </location>
</feature>
<dbReference type="AlphaFoldDB" id="A0AAE1R1U2"/>
<dbReference type="Proteomes" id="UP001291623">
    <property type="component" value="Unassembled WGS sequence"/>
</dbReference>
<sequence>MSSQWGRGPRTRRGKDAGSDTAEPEEITRDECLGNKDDEGVVKERTPEESDLAHRSEVRKRGSNMAVDRGGLVRDKQMTSNLGASKRGEPEKSEKSKRSSTGAMTLKVEDPPPVRITPE</sequence>
<keyword evidence="3" id="KW-1185">Reference proteome</keyword>